<evidence type="ECO:0000256" key="13">
    <source>
        <dbReference type="ARBA" id="ARBA00048679"/>
    </source>
</evidence>
<evidence type="ECO:0000256" key="4">
    <source>
        <dbReference type="ARBA" id="ARBA00022527"/>
    </source>
</evidence>
<dbReference type="GO" id="GO:0004674">
    <property type="term" value="F:protein serine/threonine kinase activity"/>
    <property type="evidence" value="ECO:0007669"/>
    <property type="project" value="UniProtKB-KW"/>
</dbReference>
<dbReference type="PANTHER" id="PTHR11139:SF125">
    <property type="entry name" value="SERINE_THREONINE-PROTEIN KINASE MEC1"/>
    <property type="match status" value="1"/>
</dbReference>
<feature type="compositionally biased region" description="Basic and acidic residues" evidence="14">
    <location>
        <begin position="2663"/>
        <end position="2675"/>
    </location>
</feature>
<dbReference type="PANTHER" id="PTHR11139">
    <property type="entry name" value="ATAXIA TELANGIECTASIA MUTATED ATM -RELATED"/>
    <property type="match status" value="1"/>
</dbReference>
<feature type="region of interest" description="Disordered" evidence="14">
    <location>
        <begin position="2660"/>
        <end position="2681"/>
    </location>
</feature>
<dbReference type="PROSITE" id="PS50290">
    <property type="entry name" value="PI3_4_KINASE_3"/>
    <property type="match status" value="1"/>
</dbReference>
<dbReference type="InterPro" id="IPR056802">
    <property type="entry name" value="ATR-like_M-HEAT"/>
</dbReference>
<evidence type="ECO:0000259" key="15">
    <source>
        <dbReference type="PROSITE" id="PS50290"/>
    </source>
</evidence>
<accession>A0A238F443</accession>
<sequence length="2736" mass="301703">MMAGPSVTQGMPSATLNMLHELNPAYSRVFPTLTTGNLAHGGVSSHASSKSLVVRPDTNHVDTPESLNELATKSAMLRVILNGWIEGLMAEQSKSGAHESNGPSKMIRGLSNSLPGPLLFIRSKPRVLVFRVRKQSTTAVAAPASILAGLSDLRGPTQASLNAALTTSDDGLAAYLLPRTIKAAACLQAALLVNPLPREMQADDESTTLWRERSQLLKDLEEVMVTIVHVLAESGVRIEYGNPREGTTRGGVGRAREIMTDLINMNKALFSRPSTDPYPWRLTMSKSYVDTFDDDQSSIEVRSPIHARALSMLLLRMLVKMASVSPFLGDFTPQVVELVVQSWPRRAVLRRQQSAATSSMADKGKHRAYDHDLNVIAASLELIVEVLHRPLAACSDQAIGALVLCAMDELHSRIGTEASMINAENDDATASSLIADSLAAISASLYTTLAHAEYAVHRGGSQLRQILSHVIVDNAEYLVECLKSSVHPFGIRIACLFSLAFALAPSPSTLSTPAVDHPLTSAVEYLPPSVAFVLAEYVSHHPTMPLDLNGSLLNLRGPATVAWKRLSHDLNPSTSDVLFTSEVATSNGKRPRQGDTMMVPSSDGMDIDGMSGSTARRGHKVLWKEPVAQILRTGLGAEDRALESAGPDRVIQSLANSLDAGNVAKSIGDLRTIGLLACARDGALVFSPSSEHTTSVLEPSCRFCDAWSGGSSKTDESEQDLSLSISGGRSFNDGPLTCLRKALRVVGPSTVDAKLKLAFLRALLRILRHSRIAAGVWDLTFVETDAGSTHRDMLLGFVVEQLEAPTRPLRLAAGRVLGALCHAHQVQDRDAAFVEELFENVLMRRLNHSSASVLETTLLTLGRIARLAIPQAKLECEALAGLVARLGHPNIFIKSVAKTQLEAVAAYRDIKTYALVQPHFATIAPLLVGPGSATTLAAAMDCFHQPREALLRLTREHTLPKVVLDENASAIEDIAKASSLTVPVMLTQGAPAAAVLAKLYMLEDERRQKRGLIFYMNQIKSNVQAQAFGNGAVTLPAILGSLKVPLVYRLALELGDEDPRVSTQAERALKNVERASEALTSKTNIELGEVLKASIVGILSHMNRALNEPTTHRPLCDKQQIIRSLAAVTGRVGPAIAGFSPQIMATLQSALEVEGLREVTLRGFKSFISSLKFSEIGPFIGPCTATLVRLWHDFTPIERAAATETIEYIVLFNSDDLKSFVQDVVDLGGIPDLAQCQQRLLHIRRAWSFGRKTEHLLARISSENDVVSLQALKELKELMSTLDVELQQLLAGDIFDRSIGSLVKVLFGAAVKDGPDQDRIRNMVFECLGILGALDPDRFELPPGDAPTIVLENFTNKEESVEFALHLIQDLLIGAYRSTNDTKHQEFLAYAIQELLTYCGFTPDLVLSSTSGTSKSKATVDQSVRERWNRLPKSVLETCGPLLGGRFSFKERSISHAVQYPIYSTTSSYRDWIRIFANDLILKLEGEAKRVFGPFPPVLHLEDIAVAQHLLPHLVLHTLISGTDDDRLRIGTEIREVLADQTACSRAVSENSRRLSAQTVFDLMDHVSRWITLARKHLLELKSRRRGVAASTKHKSSSIENAFQVALLNVESTLQGIPRIVVGHAALTCKAYARALLAYESHIVAYNSQKDSPEDHHLQDDYEHLHECYAALDEPDGMEGISTKITSAGVQHQIREHESTGRWTSAQSCWEIMLQEEPMNSHNHVGLMRCLQNLGHYGECDASEVCSLGMSIPVSSTEPVFVIRRADSMRTHIAGILHSSSDPAVWDRILAPFNIEASLFVGDWDSVEQTLGLPDLTGPEAAFGRVVCAMRDAMSAENKADDGENPTSSLEQAFLEARMQLGSPIVAAGRESYRRVYDAVVHLHILNELQAIHLAPRTSAMELPPELIARLNFRYGVTSPSFRAREPILNMRRTAFRLRPPGIDNLPKPRIKEIGRLWLETSKIARKAGHTQTAYSAILQARELQAPYTFLQSAKLLMASDQSYRAIQEIDNGLRAAMGPPSEGPGQPHASPLAPVTGESPGPLAKAVLRRARWMHEAGRLESDEILTLYRDAEKLAPEWESPPYYLGRYLDQFCETSLLVLGNSRKKPNLVTELCHTLDYRVRVVEMFIQALCRGTKFIYQAMPRMLTIWLEIGDAKPVIDVVNQRREDPRVELRGNLFDLHNAFISLDKLINKAITKLPAYQWLTVLPQLVSRILHPNKKVVETLEKILSHVLRSYPHHGFWAMASGAKSTTQQRSRRNMRVLEKAKSVASANSNVSSLIDVGLKLVDELLGLCNYSLEKNNPHPRLHKDFPQLHRLAPTDLIIPLQSSLNVTLPSQSQSRKTMTHQPFPERLPSFKDFDDAITIMSSLQKPRKITVIGSDGMHYSFLCKPKDDLRKDARLMEFNSMIIKLLKKDSDARGRRLGIRTYAVVPLNEDCGLIEWVPHVVVLRGVLNKAYQAKGIAPWSPELKKTFDTIRSNPKEIANRFVNEVQKKSVSRFQSTTGLVVWAESFICALYLCIHSFPPVFHEWFLETFPEPSAWLRARLAYSRTAAVISMVGFVLGLGDRHCENILLDGTTGDTVHVDFNCLFDRGRTFDVPEQVPFRLTANIVDGMGVTGVEGVYRRAAEITLRILRDNKDSLMSVLETFLHDPLVEWQPSKSRSDNKSTGKDDQGSIIRKAKTSLDPISNKLRGLQVTSDPASLGSKEVTIGEQVERLIREARNPKNLGSMYVGW</sequence>
<comment type="subcellular location">
    <subcellularLocation>
        <location evidence="1">Nucleus</location>
    </subcellularLocation>
</comment>
<evidence type="ECO:0000256" key="2">
    <source>
        <dbReference type="ARBA" id="ARBA00010769"/>
    </source>
</evidence>
<dbReference type="Pfam" id="PF08064">
    <property type="entry name" value="UME"/>
    <property type="match status" value="1"/>
</dbReference>
<comment type="catalytic activity">
    <reaction evidence="13">
        <text>L-seryl-[protein] + ATP = O-phospho-L-seryl-[protein] + ADP + H(+)</text>
        <dbReference type="Rhea" id="RHEA:17989"/>
        <dbReference type="Rhea" id="RHEA-COMP:9863"/>
        <dbReference type="Rhea" id="RHEA-COMP:11604"/>
        <dbReference type="ChEBI" id="CHEBI:15378"/>
        <dbReference type="ChEBI" id="CHEBI:29999"/>
        <dbReference type="ChEBI" id="CHEBI:30616"/>
        <dbReference type="ChEBI" id="CHEBI:83421"/>
        <dbReference type="ChEBI" id="CHEBI:456216"/>
        <dbReference type="EC" id="2.7.11.1"/>
    </reaction>
</comment>
<dbReference type="InterPro" id="IPR057564">
    <property type="entry name" value="HEAT_ATR"/>
</dbReference>
<dbReference type="Pfam" id="PF23593">
    <property type="entry name" value="HEAT_ATR"/>
    <property type="match status" value="1"/>
</dbReference>
<keyword evidence="19" id="KW-1185">Reference proteome</keyword>
<dbReference type="GO" id="GO:0005524">
    <property type="term" value="F:ATP binding"/>
    <property type="evidence" value="ECO:0007669"/>
    <property type="project" value="UniProtKB-KW"/>
</dbReference>
<dbReference type="Pfam" id="PF02259">
    <property type="entry name" value="FAT"/>
    <property type="match status" value="1"/>
</dbReference>
<dbReference type="InterPro" id="IPR016024">
    <property type="entry name" value="ARM-type_fold"/>
</dbReference>
<dbReference type="SUPFAM" id="SSF56112">
    <property type="entry name" value="Protein kinase-like (PK-like)"/>
    <property type="match status" value="1"/>
</dbReference>
<gene>
    <name evidence="18" type="ORF">BQ2448_923</name>
</gene>
<dbReference type="Gene3D" id="1.10.1070.11">
    <property type="entry name" value="Phosphatidylinositol 3-/4-kinase, catalytic domain"/>
    <property type="match status" value="1"/>
</dbReference>
<dbReference type="Gene3D" id="1.25.10.10">
    <property type="entry name" value="Leucine-rich Repeat Variant"/>
    <property type="match status" value="1"/>
</dbReference>
<dbReference type="EC" id="2.7.11.1" evidence="3"/>
<feature type="domain" description="PI3K/PI4K catalytic" evidence="15">
    <location>
        <begin position="2361"/>
        <end position="2704"/>
    </location>
</feature>
<evidence type="ECO:0000259" key="16">
    <source>
        <dbReference type="PROSITE" id="PS51189"/>
    </source>
</evidence>
<dbReference type="SMART" id="SM00146">
    <property type="entry name" value="PI3Kc"/>
    <property type="match status" value="1"/>
</dbReference>
<dbReference type="InterPro" id="IPR012993">
    <property type="entry name" value="UME"/>
</dbReference>
<dbReference type="InterPro" id="IPR003151">
    <property type="entry name" value="PIK-rel_kinase_FAT"/>
</dbReference>
<dbReference type="InterPro" id="IPR000403">
    <property type="entry name" value="PI3/4_kinase_cat_dom"/>
</dbReference>
<keyword evidence="8" id="KW-0418">Kinase</keyword>
<evidence type="ECO:0000256" key="11">
    <source>
        <dbReference type="ARBA" id="ARBA00023242"/>
    </source>
</evidence>
<dbReference type="PROSITE" id="PS51189">
    <property type="entry name" value="FAT"/>
    <property type="match status" value="1"/>
</dbReference>
<protein>
    <recommendedName>
        <fullName evidence="3">non-specific serine/threonine protein kinase</fullName>
        <ecNumber evidence="3">2.7.11.1</ecNumber>
    </recommendedName>
</protein>
<dbReference type="InterPro" id="IPR011009">
    <property type="entry name" value="Kinase-like_dom_sf"/>
</dbReference>
<dbReference type="GO" id="GO:0005694">
    <property type="term" value="C:chromosome"/>
    <property type="evidence" value="ECO:0007669"/>
    <property type="project" value="TreeGrafter"/>
</dbReference>
<feature type="region of interest" description="Disordered" evidence="14">
    <location>
        <begin position="586"/>
        <end position="607"/>
    </location>
</feature>
<dbReference type="GO" id="GO:0006281">
    <property type="term" value="P:DNA repair"/>
    <property type="evidence" value="ECO:0007669"/>
    <property type="project" value="UniProtKB-KW"/>
</dbReference>
<dbReference type="InterPro" id="IPR018936">
    <property type="entry name" value="PI3/4_kinase_CS"/>
</dbReference>
<comment type="similarity">
    <text evidence="2">Belongs to the PI3/PI4-kinase family. ATM subfamily.</text>
</comment>
<dbReference type="Pfam" id="PF02260">
    <property type="entry name" value="FATC"/>
    <property type="match status" value="1"/>
</dbReference>
<dbReference type="GO" id="GO:0000077">
    <property type="term" value="P:DNA damage checkpoint signaling"/>
    <property type="evidence" value="ECO:0007669"/>
    <property type="project" value="TreeGrafter"/>
</dbReference>
<evidence type="ECO:0000256" key="9">
    <source>
        <dbReference type="ARBA" id="ARBA00022840"/>
    </source>
</evidence>
<reference evidence="19" key="1">
    <citation type="submission" date="2016-09" db="EMBL/GenBank/DDBJ databases">
        <authorList>
            <person name="Jeantristanb JTB J.-T."/>
            <person name="Ricardo R."/>
        </authorList>
    </citation>
    <scope>NUCLEOTIDE SEQUENCE [LARGE SCALE GENOMIC DNA]</scope>
</reference>
<feature type="domain" description="FAT" evidence="16">
    <location>
        <begin position="1621"/>
        <end position="2252"/>
    </location>
</feature>
<dbReference type="CDD" id="cd00892">
    <property type="entry name" value="PIKKc_ATR"/>
    <property type="match status" value="1"/>
</dbReference>
<dbReference type="SMART" id="SM01343">
    <property type="entry name" value="FATC"/>
    <property type="match status" value="1"/>
</dbReference>
<dbReference type="PROSITE" id="PS51190">
    <property type="entry name" value="FATC"/>
    <property type="match status" value="1"/>
</dbReference>
<dbReference type="InterPro" id="IPR014009">
    <property type="entry name" value="PIK_FAT"/>
</dbReference>
<dbReference type="InterPro" id="IPR050517">
    <property type="entry name" value="DDR_Repair_Kinase"/>
</dbReference>
<keyword evidence="7" id="KW-0227">DNA damage</keyword>
<name>A0A238F443_9BASI</name>
<dbReference type="Pfam" id="PF25030">
    <property type="entry name" value="M-HEAT_ATR"/>
    <property type="match status" value="1"/>
</dbReference>
<evidence type="ECO:0000256" key="3">
    <source>
        <dbReference type="ARBA" id="ARBA00012513"/>
    </source>
</evidence>
<evidence type="ECO:0000256" key="7">
    <source>
        <dbReference type="ARBA" id="ARBA00022763"/>
    </source>
</evidence>
<keyword evidence="10" id="KW-0234">DNA repair</keyword>
<dbReference type="SUPFAM" id="SSF48371">
    <property type="entry name" value="ARM repeat"/>
    <property type="match status" value="1"/>
</dbReference>
<evidence type="ECO:0000256" key="12">
    <source>
        <dbReference type="ARBA" id="ARBA00047899"/>
    </source>
</evidence>
<dbReference type="GO" id="GO:0005634">
    <property type="term" value="C:nucleus"/>
    <property type="evidence" value="ECO:0007669"/>
    <property type="project" value="UniProtKB-SubCell"/>
</dbReference>
<keyword evidence="9" id="KW-0067">ATP-binding</keyword>
<dbReference type="EMBL" id="FMSP01000003">
    <property type="protein sequence ID" value="SCV68802.1"/>
    <property type="molecule type" value="Genomic_DNA"/>
</dbReference>
<keyword evidence="11" id="KW-0539">Nucleus</keyword>
<dbReference type="Proteomes" id="UP000198372">
    <property type="component" value="Unassembled WGS sequence"/>
</dbReference>
<dbReference type="STRING" id="269621.A0A238F443"/>
<keyword evidence="6" id="KW-0547">Nucleotide-binding</keyword>
<dbReference type="InterPro" id="IPR036940">
    <property type="entry name" value="PI3/4_kinase_cat_sf"/>
</dbReference>
<dbReference type="OrthoDB" id="381190at2759"/>
<organism evidence="18 19">
    <name type="scientific">Microbotryum intermedium</name>
    <dbReference type="NCBI Taxonomy" id="269621"/>
    <lineage>
        <taxon>Eukaryota</taxon>
        <taxon>Fungi</taxon>
        <taxon>Dikarya</taxon>
        <taxon>Basidiomycota</taxon>
        <taxon>Pucciniomycotina</taxon>
        <taxon>Microbotryomycetes</taxon>
        <taxon>Microbotryales</taxon>
        <taxon>Microbotryaceae</taxon>
        <taxon>Microbotryum</taxon>
    </lineage>
</organism>
<evidence type="ECO:0000256" key="6">
    <source>
        <dbReference type="ARBA" id="ARBA00022741"/>
    </source>
</evidence>
<evidence type="ECO:0000256" key="8">
    <source>
        <dbReference type="ARBA" id="ARBA00022777"/>
    </source>
</evidence>
<dbReference type="Gene3D" id="3.30.1010.10">
    <property type="entry name" value="Phosphatidylinositol 3-kinase Catalytic Subunit, Chain A, domain 4"/>
    <property type="match status" value="1"/>
</dbReference>
<dbReference type="GO" id="GO:0000723">
    <property type="term" value="P:telomere maintenance"/>
    <property type="evidence" value="ECO:0007669"/>
    <property type="project" value="TreeGrafter"/>
</dbReference>
<dbReference type="Pfam" id="PF00454">
    <property type="entry name" value="PI3_PI4_kinase"/>
    <property type="match status" value="1"/>
</dbReference>
<keyword evidence="5" id="KW-0808">Transferase</keyword>
<evidence type="ECO:0000313" key="18">
    <source>
        <dbReference type="EMBL" id="SCV68802.1"/>
    </source>
</evidence>
<dbReference type="InterPro" id="IPR011989">
    <property type="entry name" value="ARM-like"/>
</dbReference>
<dbReference type="PROSITE" id="PS00916">
    <property type="entry name" value="PI3_4_KINASE_2"/>
    <property type="match status" value="1"/>
</dbReference>
<feature type="region of interest" description="Disordered" evidence="14">
    <location>
        <begin position="2016"/>
        <end position="2038"/>
    </location>
</feature>
<dbReference type="InterPro" id="IPR003152">
    <property type="entry name" value="FATC_dom"/>
</dbReference>
<proteinExistence type="inferred from homology"/>
<evidence type="ECO:0000256" key="5">
    <source>
        <dbReference type="ARBA" id="ARBA00022679"/>
    </source>
</evidence>
<dbReference type="SMART" id="SM00802">
    <property type="entry name" value="UME"/>
    <property type="match status" value="1"/>
</dbReference>
<comment type="catalytic activity">
    <reaction evidence="12">
        <text>L-threonyl-[protein] + ATP = O-phospho-L-threonyl-[protein] + ADP + H(+)</text>
        <dbReference type="Rhea" id="RHEA:46608"/>
        <dbReference type="Rhea" id="RHEA-COMP:11060"/>
        <dbReference type="Rhea" id="RHEA-COMP:11605"/>
        <dbReference type="ChEBI" id="CHEBI:15378"/>
        <dbReference type="ChEBI" id="CHEBI:30013"/>
        <dbReference type="ChEBI" id="CHEBI:30616"/>
        <dbReference type="ChEBI" id="CHEBI:61977"/>
        <dbReference type="ChEBI" id="CHEBI:456216"/>
        <dbReference type="EC" id="2.7.11.1"/>
    </reaction>
</comment>
<evidence type="ECO:0000256" key="10">
    <source>
        <dbReference type="ARBA" id="ARBA00023204"/>
    </source>
</evidence>
<evidence type="ECO:0000313" key="19">
    <source>
        <dbReference type="Proteomes" id="UP000198372"/>
    </source>
</evidence>
<evidence type="ECO:0000259" key="17">
    <source>
        <dbReference type="PROSITE" id="PS51190"/>
    </source>
</evidence>
<keyword evidence="4" id="KW-0723">Serine/threonine-protein kinase</keyword>
<evidence type="ECO:0000256" key="1">
    <source>
        <dbReference type="ARBA" id="ARBA00004123"/>
    </source>
</evidence>
<evidence type="ECO:0000256" key="14">
    <source>
        <dbReference type="SAM" id="MobiDB-lite"/>
    </source>
</evidence>
<feature type="domain" description="FATC" evidence="17">
    <location>
        <begin position="2708"/>
        <end position="2736"/>
    </location>
</feature>